<sequence>MRSVPRQLSDEVADRLIRQMLRPDTKFTVEEETDLCTEVPGLGTYMFEEQGEFREKLKGLVRELVREIMET</sequence>
<evidence type="ECO:0000313" key="1">
    <source>
        <dbReference type="EMBL" id="HIR71541.1"/>
    </source>
</evidence>
<evidence type="ECO:0000313" key="2">
    <source>
        <dbReference type="Proteomes" id="UP000823912"/>
    </source>
</evidence>
<organism evidence="1 2">
    <name type="scientific">Candidatus Pullilachnospira gallistercoris</name>
    <dbReference type="NCBI Taxonomy" id="2840911"/>
    <lineage>
        <taxon>Bacteria</taxon>
        <taxon>Bacillati</taxon>
        <taxon>Bacillota</taxon>
        <taxon>Clostridia</taxon>
        <taxon>Lachnospirales</taxon>
        <taxon>Lachnospiraceae</taxon>
        <taxon>Lachnospiraceae incertae sedis</taxon>
        <taxon>Candidatus Pullilachnospira</taxon>
    </lineage>
</organism>
<comment type="caution">
    <text evidence="1">The sequence shown here is derived from an EMBL/GenBank/DDBJ whole genome shotgun (WGS) entry which is preliminary data.</text>
</comment>
<reference evidence="1" key="1">
    <citation type="submission" date="2020-10" db="EMBL/GenBank/DDBJ databases">
        <authorList>
            <person name="Gilroy R."/>
        </authorList>
    </citation>
    <scope>NUCLEOTIDE SEQUENCE</scope>
    <source>
        <strain evidence="1">ChiSjej5B23-6657</strain>
    </source>
</reference>
<accession>A0A9D1EBL4</accession>
<dbReference type="AlphaFoldDB" id="A0A9D1EBL4"/>
<dbReference type="Proteomes" id="UP000823912">
    <property type="component" value="Unassembled WGS sequence"/>
</dbReference>
<gene>
    <name evidence="1" type="ORF">IAA55_09705</name>
</gene>
<name>A0A9D1EBL4_9FIRM</name>
<dbReference type="EMBL" id="DVHM01000165">
    <property type="protein sequence ID" value="HIR71541.1"/>
    <property type="molecule type" value="Genomic_DNA"/>
</dbReference>
<reference evidence="1" key="2">
    <citation type="journal article" date="2021" name="PeerJ">
        <title>Extensive microbial diversity within the chicken gut microbiome revealed by metagenomics and culture.</title>
        <authorList>
            <person name="Gilroy R."/>
            <person name="Ravi A."/>
            <person name="Getino M."/>
            <person name="Pursley I."/>
            <person name="Horton D.L."/>
            <person name="Alikhan N.F."/>
            <person name="Baker D."/>
            <person name="Gharbi K."/>
            <person name="Hall N."/>
            <person name="Watson M."/>
            <person name="Adriaenssens E.M."/>
            <person name="Foster-Nyarko E."/>
            <person name="Jarju S."/>
            <person name="Secka A."/>
            <person name="Antonio M."/>
            <person name="Oren A."/>
            <person name="Chaudhuri R.R."/>
            <person name="La Ragione R."/>
            <person name="Hildebrand F."/>
            <person name="Pallen M.J."/>
        </authorList>
    </citation>
    <scope>NUCLEOTIDE SEQUENCE</scope>
    <source>
        <strain evidence="1">ChiSjej5B23-6657</strain>
    </source>
</reference>
<proteinExistence type="predicted"/>
<protein>
    <submittedName>
        <fullName evidence="1">Uncharacterized protein</fullName>
    </submittedName>
</protein>